<evidence type="ECO:0000256" key="2">
    <source>
        <dbReference type="ARBA" id="ARBA00023239"/>
    </source>
</evidence>
<dbReference type="Proteomes" id="UP001213000">
    <property type="component" value="Unassembled WGS sequence"/>
</dbReference>
<dbReference type="GO" id="GO:0006646">
    <property type="term" value="P:phosphatidylethanolamine biosynthetic process"/>
    <property type="evidence" value="ECO:0007669"/>
    <property type="project" value="TreeGrafter"/>
</dbReference>
<dbReference type="GO" id="GO:0005739">
    <property type="term" value="C:mitochondrion"/>
    <property type="evidence" value="ECO:0007669"/>
    <property type="project" value="TreeGrafter"/>
</dbReference>
<protein>
    <recommendedName>
        <fullName evidence="4">L-tryptophan decarboxylase PsiD-like domain-containing protein</fullName>
    </recommendedName>
</protein>
<sequence>MAFLPSLTALLLRICGPSLETFSRQSISKSRKYGTTPPKQDAESLHPVIIELQGIIESDPSLFMGFHQMFEDIPDDPRYRNDPTGKPQVRNYREMLRALQELLTCAPEFGDEGSGELVPLPLLTPILNWPMNTSAGLHVFTHQKINDQIKKILNVWAQFLSTPESRYVLTDKHPRGWFSPSALVSMCAGNDGSFETTYICDPSKEHYGFASWDDFFTRRYRPGVRPIASPDDDNIITSACESVPYKLSHNVQHTDSFWLKGEIYSLSHMLSSDPLTPQFIDGTVYQAYLSATTYHRWHSPVSGRIVKIVDVLGTYCAVSPSTGFNAGTHDEAAPNNSQAFLSNIATRMIMFIQADNDAIGLMAFIAVGMVEVSSCEATVRVGQKVKKGEELGMFHYGGSTYCLIFRPETKVVFDDGVKQSLGGHKTKVLLNTPVASVSSDSC</sequence>
<dbReference type="GO" id="GO:0004609">
    <property type="term" value="F:phosphatidylserine decarboxylase activity"/>
    <property type="evidence" value="ECO:0007669"/>
    <property type="project" value="InterPro"/>
</dbReference>
<feature type="signal peptide" evidence="3">
    <location>
        <begin position="1"/>
        <end position="17"/>
    </location>
</feature>
<gene>
    <name evidence="5" type="ORF">NP233_g10861</name>
</gene>
<organism evidence="5 6">
    <name type="scientific">Leucocoprinus birnbaumii</name>
    <dbReference type="NCBI Taxonomy" id="56174"/>
    <lineage>
        <taxon>Eukaryota</taxon>
        <taxon>Fungi</taxon>
        <taxon>Dikarya</taxon>
        <taxon>Basidiomycota</taxon>
        <taxon>Agaricomycotina</taxon>
        <taxon>Agaricomycetes</taxon>
        <taxon>Agaricomycetidae</taxon>
        <taxon>Agaricales</taxon>
        <taxon>Agaricineae</taxon>
        <taxon>Agaricaceae</taxon>
        <taxon>Leucocoprinus</taxon>
    </lineage>
</organism>
<dbReference type="Pfam" id="PF02666">
    <property type="entry name" value="PS_Dcarbxylase"/>
    <property type="match status" value="1"/>
</dbReference>
<evidence type="ECO:0000313" key="5">
    <source>
        <dbReference type="EMBL" id="KAJ3560401.1"/>
    </source>
</evidence>
<reference evidence="5" key="1">
    <citation type="submission" date="2022-07" db="EMBL/GenBank/DDBJ databases">
        <title>Genome Sequence of Leucocoprinus birnbaumii.</title>
        <authorList>
            <person name="Buettner E."/>
        </authorList>
    </citation>
    <scope>NUCLEOTIDE SEQUENCE</scope>
    <source>
        <strain evidence="5">VT141</strain>
    </source>
</reference>
<dbReference type="InterPro" id="IPR003817">
    <property type="entry name" value="PS_Dcarbxylase"/>
</dbReference>
<evidence type="ECO:0000256" key="3">
    <source>
        <dbReference type="SAM" id="SignalP"/>
    </source>
</evidence>
<accession>A0AAD5VJY9</accession>
<feature type="chain" id="PRO_5042098579" description="L-tryptophan decarboxylase PsiD-like domain-containing protein" evidence="3">
    <location>
        <begin position="18"/>
        <end position="442"/>
    </location>
</feature>
<keyword evidence="2" id="KW-0456">Lyase</keyword>
<evidence type="ECO:0000256" key="1">
    <source>
        <dbReference type="ARBA" id="ARBA00022793"/>
    </source>
</evidence>
<feature type="domain" description="L-tryptophan decarboxylase PsiD-like" evidence="4">
    <location>
        <begin position="46"/>
        <end position="185"/>
    </location>
</feature>
<dbReference type="EMBL" id="JANIEX010001180">
    <property type="protein sequence ID" value="KAJ3560401.1"/>
    <property type="molecule type" value="Genomic_DNA"/>
</dbReference>
<dbReference type="Pfam" id="PF12588">
    <property type="entry name" value="PSDC"/>
    <property type="match status" value="1"/>
</dbReference>
<dbReference type="PANTHER" id="PTHR10067:SF9">
    <property type="entry name" value="PHOSPHATIDYLSERINE DECARBOXYLASE FAMILY PROTEIN (AFU_ORTHOLOGUE AFUA_7G01730)"/>
    <property type="match status" value="1"/>
</dbReference>
<dbReference type="PANTHER" id="PTHR10067">
    <property type="entry name" value="PHOSPHATIDYLSERINE DECARBOXYLASE"/>
    <property type="match status" value="1"/>
</dbReference>
<name>A0AAD5VJY9_9AGAR</name>
<comment type="caution">
    <text evidence="5">The sequence shown here is derived from an EMBL/GenBank/DDBJ whole genome shotgun (WGS) entry which is preliminary data.</text>
</comment>
<dbReference type="AlphaFoldDB" id="A0AAD5VJY9"/>
<evidence type="ECO:0000259" key="4">
    <source>
        <dbReference type="Pfam" id="PF12588"/>
    </source>
</evidence>
<keyword evidence="3" id="KW-0732">Signal</keyword>
<dbReference type="InterPro" id="IPR022237">
    <property type="entry name" value="PsiD-like"/>
</dbReference>
<evidence type="ECO:0000313" key="6">
    <source>
        <dbReference type="Proteomes" id="UP001213000"/>
    </source>
</evidence>
<keyword evidence="1" id="KW-0210">Decarboxylase</keyword>
<keyword evidence="6" id="KW-1185">Reference proteome</keyword>
<proteinExistence type="predicted"/>